<gene>
    <name evidence="2" type="ORF">SAMN04488244_104118</name>
</gene>
<feature type="signal peptide" evidence="1">
    <location>
        <begin position="1"/>
        <end position="24"/>
    </location>
</feature>
<dbReference type="RefSeq" id="WP_103879392.1">
    <property type="nucleotide sequence ID" value="NZ_FNVG01000004.1"/>
</dbReference>
<accession>A0A1H5V9P9</accession>
<dbReference type="AlphaFoldDB" id="A0A1H5V9P9"/>
<keyword evidence="1" id="KW-0732">Signal</keyword>
<feature type="chain" id="PRO_5009287083" evidence="1">
    <location>
        <begin position="25"/>
        <end position="238"/>
    </location>
</feature>
<name>A0A1H5V9P9_9VIBR</name>
<dbReference type="Proteomes" id="UP000236721">
    <property type="component" value="Unassembled WGS sequence"/>
</dbReference>
<sequence length="238" mass="24621">MKTLKTSALALTLAGLFVAASSYADNSASSYTEDGTAVIGAAAAKAGAMIEAEAVAGEGYVKVLSSELKNSGTPKDLVIGLSFETSLFTETVVKSKGGTKDTSTASAEIVMKVFVDGVEAAPGEIVFDKRYQELWAKLGGVLDCQDTADADGVYDGIISFDECNLTEEEIGLILDTKAAHSFNFLAYNIGSGSHTIEAYAKLTKDGTAQMGETDSSASLGKGTLSVWEVHGANDTGAE</sequence>
<evidence type="ECO:0000313" key="3">
    <source>
        <dbReference type="Proteomes" id="UP000236721"/>
    </source>
</evidence>
<reference evidence="3" key="1">
    <citation type="submission" date="2016-10" db="EMBL/GenBank/DDBJ databases">
        <authorList>
            <person name="Varghese N."/>
            <person name="Submissions S."/>
        </authorList>
    </citation>
    <scope>NUCLEOTIDE SEQUENCE [LARGE SCALE GENOMIC DNA]</scope>
    <source>
        <strain evidence="3">CGMCC 1.7062</strain>
    </source>
</reference>
<evidence type="ECO:0000313" key="2">
    <source>
        <dbReference type="EMBL" id="SEF84105.1"/>
    </source>
</evidence>
<keyword evidence="3" id="KW-1185">Reference proteome</keyword>
<evidence type="ECO:0000256" key="1">
    <source>
        <dbReference type="SAM" id="SignalP"/>
    </source>
</evidence>
<dbReference type="EMBL" id="FNVG01000004">
    <property type="protein sequence ID" value="SEF84105.1"/>
    <property type="molecule type" value="Genomic_DNA"/>
</dbReference>
<proteinExistence type="predicted"/>
<organism evidence="2 3">
    <name type="scientific">Vibrio hangzhouensis</name>
    <dbReference type="NCBI Taxonomy" id="462991"/>
    <lineage>
        <taxon>Bacteria</taxon>
        <taxon>Pseudomonadati</taxon>
        <taxon>Pseudomonadota</taxon>
        <taxon>Gammaproteobacteria</taxon>
        <taxon>Vibrionales</taxon>
        <taxon>Vibrionaceae</taxon>
        <taxon>Vibrio</taxon>
    </lineage>
</organism>
<dbReference type="OrthoDB" id="7059623at2"/>
<protein>
    <submittedName>
        <fullName evidence="2">Uncharacterized protein</fullName>
    </submittedName>
</protein>